<feature type="compositionally biased region" description="Basic and acidic residues" evidence="1">
    <location>
        <begin position="50"/>
        <end position="70"/>
    </location>
</feature>
<dbReference type="EMBL" id="KB870811">
    <property type="protein sequence ID" value="EOA18924.1"/>
    <property type="molecule type" value="Genomic_DNA"/>
</dbReference>
<evidence type="ECO:0000313" key="3">
    <source>
        <dbReference type="Proteomes" id="UP000029121"/>
    </source>
</evidence>
<proteinExistence type="predicted"/>
<sequence>MTIESSTKLFLTTTIPSSNTHTENKTKQRSLISCEKRDQILKMGFFLGKPKTEQNRAGQDRTQRTKNEEERLDGNKGFCVFKLCV</sequence>
<gene>
    <name evidence="2" type="ORF">CARUB_v10007557mg</name>
</gene>
<organism evidence="2 3">
    <name type="scientific">Capsella rubella</name>
    <dbReference type="NCBI Taxonomy" id="81985"/>
    <lineage>
        <taxon>Eukaryota</taxon>
        <taxon>Viridiplantae</taxon>
        <taxon>Streptophyta</taxon>
        <taxon>Embryophyta</taxon>
        <taxon>Tracheophyta</taxon>
        <taxon>Spermatophyta</taxon>
        <taxon>Magnoliopsida</taxon>
        <taxon>eudicotyledons</taxon>
        <taxon>Gunneridae</taxon>
        <taxon>Pentapetalae</taxon>
        <taxon>rosids</taxon>
        <taxon>malvids</taxon>
        <taxon>Brassicales</taxon>
        <taxon>Brassicaceae</taxon>
        <taxon>Camelineae</taxon>
        <taxon>Capsella</taxon>
    </lineage>
</organism>
<accession>R0GPX8</accession>
<keyword evidence="3" id="KW-1185">Reference proteome</keyword>
<dbReference type="Proteomes" id="UP000029121">
    <property type="component" value="Unassembled WGS sequence"/>
</dbReference>
<evidence type="ECO:0000313" key="2">
    <source>
        <dbReference type="EMBL" id="EOA18924.1"/>
    </source>
</evidence>
<evidence type="ECO:0000256" key="1">
    <source>
        <dbReference type="SAM" id="MobiDB-lite"/>
    </source>
</evidence>
<protein>
    <submittedName>
        <fullName evidence="2">Uncharacterized protein</fullName>
    </submittedName>
</protein>
<dbReference type="AlphaFoldDB" id="R0GPX8"/>
<feature type="region of interest" description="Disordered" evidence="1">
    <location>
        <begin position="48"/>
        <end position="70"/>
    </location>
</feature>
<reference evidence="3" key="1">
    <citation type="journal article" date="2013" name="Nat. Genet.">
        <title>The Capsella rubella genome and the genomic consequences of rapid mating system evolution.</title>
        <authorList>
            <person name="Slotte T."/>
            <person name="Hazzouri K.M."/>
            <person name="Agren J.A."/>
            <person name="Koenig D."/>
            <person name="Maumus F."/>
            <person name="Guo Y.L."/>
            <person name="Steige K."/>
            <person name="Platts A.E."/>
            <person name="Escobar J.S."/>
            <person name="Newman L.K."/>
            <person name="Wang W."/>
            <person name="Mandakova T."/>
            <person name="Vello E."/>
            <person name="Smith L.M."/>
            <person name="Henz S.R."/>
            <person name="Steffen J."/>
            <person name="Takuno S."/>
            <person name="Brandvain Y."/>
            <person name="Coop G."/>
            <person name="Andolfatto P."/>
            <person name="Hu T.T."/>
            <person name="Blanchette M."/>
            <person name="Clark R.M."/>
            <person name="Quesneville H."/>
            <person name="Nordborg M."/>
            <person name="Gaut B.S."/>
            <person name="Lysak M.A."/>
            <person name="Jenkins J."/>
            <person name="Grimwood J."/>
            <person name="Chapman J."/>
            <person name="Prochnik S."/>
            <person name="Shu S."/>
            <person name="Rokhsar D."/>
            <person name="Schmutz J."/>
            <person name="Weigel D."/>
            <person name="Wright S.I."/>
        </authorList>
    </citation>
    <scope>NUCLEOTIDE SEQUENCE [LARGE SCALE GENOMIC DNA]</scope>
    <source>
        <strain evidence="3">cv. Monte Gargano</strain>
    </source>
</reference>
<name>R0GPX8_9BRAS</name>